<proteinExistence type="predicted"/>
<organism evidence="2 3">
    <name type="scientific">Mycena albidolilacea</name>
    <dbReference type="NCBI Taxonomy" id="1033008"/>
    <lineage>
        <taxon>Eukaryota</taxon>
        <taxon>Fungi</taxon>
        <taxon>Dikarya</taxon>
        <taxon>Basidiomycota</taxon>
        <taxon>Agaricomycotina</taxon>
        <taxon>Agaricomycetes</taxon>
        <taxon>Agaricomycetidae</taxon>
        <taxon>Agaricales</taxon>
        <taxon>Marasmiineae</taxon>
        <taxon>Mycenaceae</taxon>
        <taxon>Mycena</taxon>
    </lineage>
</organism>
<protein>
    <submittedName>
        <fullName evidence="2">Uncharacterized protein</fullName>
    </submittedName>
</protein>
<evidence type="ECO:0000256" key="1">
    <source>
        <dbReference type="SAM" id="MobiDB-lite"/>
    </source>
</evidence>
<accession>A0AAD6ZGU1</accession>
<feature type="compositionally biased region" description="Acidic residues" evidence="1">
    <location>
        <begin position="640"/>
        <end position="665"/>
    </location>
</feature>
<feature type="compositionally biased region" description="Polar residues" evidence="1">
    <location>
        <begin position="164"/>
        <end position="174"/>
    </location>
</feature>
<feature type="region of interest" description="Disordered" evidence="1">
    <location>
        <begin position="146"/>
        <end position="248"/>
    </location>
</feature>
<feature type="region of interest" description="Disordered" evidence="1">
    <location>
        <begin position="570"/>
        <end position="665"/>
    </location>
</feature>
<dbReference type="EMBL" id="JARIHO010000048">
    <property type="protein sequence ID" value="KAJ7322812.1"/>
    <property type="molecule type" value="Genomic_DNA"/>
</dbReference>
<dbReference type="Proteomes" id="UP001218218">
    <property type="component" value="Unassembled WGS sequence"/>
</dbReference>
<evidence type="ECO:0000313" key="3">
    <source>
        <dbReference type="Proteomes" id="UP001218218"/>
    </source>
</evidence>
<keyword evidence="3" id="KW-1185">Reference proteome</keyword>
<reference evidence="2" key="1">
    <citation type="submission" date="2023-03" db="EMBL/GenBank/DDBJ databases">
        <title>Massive genome expansion in bonnet fungi (Mycena s.s.) driven by repeated elements and novel gene families across ecological guilds.</title>
        <authorList>
            <consortium name="Lawrence Berkeley National Laboratory"/>
            <person name="Harder C.B."/>
            <person name="Miyauchi S."/>
            <person name="Viragh M."/>
            <person name="Kuo A."/>
            <person name="Thoen E."/>
            <person name="Andreopoulos B."/>
            <person name="Lu D."/>
            <person name="Skrede I."/>
            <person name="Drula E."/>
            <person name="Henrissat B."/>
            <person name="Morin E."/>
            <person name="Kohler A."/>
            <person name="Barry K."/>
            <person name="LaButti K."/>
            <person name="Morin E."/>
            <person name="Salamov A."/>
            <person name="Lipzen A."/>
            <person name="Mereny Z."/>
            <person name="Hegedus B."/>
            <person name="Baldrian P."/>
            <person name="Stursova M."/>
            <person name="Weitz H."/>
            <person name="Taylor A."/>
            <person name="Grigoriev I.V."/>
            <person name="Nagy L.G."/>
            <person name="Martin F."/>
            <person name="Kauserud H."/>
        </authorList>
    </citation>
    <scope>NUCLEOTIDE SEQUENCE</scope>
    <source>
        <strain evidence="2">CBHHK002</strain>
    </source>
</reference>
<name>A0AAD6ZGU1_9AGAR</name>
<feature type="compositionally biased region" description="Basic and acidic residues" evidence="1">
    <location>
        <begin position="146"/>
        <end position="157"/>
    </location>
</feature>
<feature type="compositionally biased region" description="Polar residues" evidence="1">
    <location>
        <begin position="227"/>
        <end position="240"/>
    </location>
</feature>
<feature type="compositionally biased region" description="Low complexity" evidence="1">
    <location>
        <begin position="602"/>
        <end position="613"/>
    </location>
</feature>
<gene>
    <name evidence="2" type="ORF">DFH08DRAFT_817959</name>
</gene>
<evidence type="ECO:0000313" key="2">
    <source>
        <dbReference type="EMBL" id="KAJ7322812.1"/>
    </source>
</evidence>
<feature type="compositionally biased region" description="Basic residues" evidence="1">
    <location>
        <begin position="180"/>
        <end position="194"/>
    </location>
</feature>
<comment type="caution">
    <text evidence="2">The sequence shown here is derived from an EMBL/GenBank/DDBJ whole genome shotgun (WGS) entry which is preliminary data.</text>
</comment>
<dbReference type="AlphaFoldDB" id="A0AAD6ZGU1"/>
<sequence length="665" mass="73304">MAPRVPVRDGSTGVGLHYSLTDQESIQTIAKPRNFDPWVAIRALEPKMQAIAFALANRQLVAQSTPAEATVFFSSYITSLKQNVSLNVKYIRQEWYPSDHLRFTYGLRFALDLVDPGHKDKELAETTWPPTAFPKKKPPGIWTVDEAKSFKCPPKPDAEEDSFESGQESIAQTPSTSKVKATRKAAAKKPKKRSLSPSAEENPGKKPRKSNTKVVVTNEEDSEDEPTSTLTAQEKTALNKQKQDMAAGRTLRRPGNIPVVTEMRHAVAEAQYASMYPHYVKRHLPTSKAGRAALALMLDIIPVHERDALPVDDSGRFYAVSYDTIETAVGASVPTRVSLLAQSWKYAAEDLGVASRNYLLAQQAMEAAEKEMRFKTLILLSRIVRTRSELPLDTFLARFAGKTSADREANMELFLRIAMVQGITPRSKLHRDWMWNSFDATQIAATIPGFDTAYHFYEAYDQELARNPQFQRLGFFLVPQVGEKGYQWIEVQPSDLSILTLNDGTTLYSGISGSHARNRFMREVYLNENISLPVALQNPDFIRSPTPTFEDDKLGILSELKAAFNYTGPSTTGPALPDSLIPLEKGDTPAPIVEDFLDTEAVESSGSGSGSDSGSEDSDVDMPEVKPQGNVDSSSNSSSEESESGESAEEGEGVGDESGEDSDDE</sequence>